<accession>A0A345SRF4</accession>
<dbReference type="GO" id="GO:0016627">
    <property type="term" value="F:oxidoreductase activity, acting on the CH-CH group of donors"/>
    <property type="evidence" value="ECO:0007669"/>
    <property type="project" value="InterPro"/>
</dbReference>
<dbReference type="Proteomes" id="UP000249340">
    <property type="component" value="Chromosome"/>
</dbReference>
<gene>
    <name evidence="9" type="ORF">C7M71_001250</name>
</gene>
<evidence type="ECO:0000256" key="2">
    <source>
        <dbReference type="ARBA" id="ARBA00009347"/>
    </source>
</evidence>
<dbReference type="Gene3D" id="2.40.110.10">
    <property type="entry name" value="Butyryl-CoA Dehydrogenase, subunit A, domain 2"/>
    <property type="match status" value="1"/>
</dbReference>
<dbReference type="InterPro" id="IPR037069">
    <property type="entry name" value="AcylCoA_DH/ox_N_sf"/>
</dbReference>
<dbReference type="InterPro" id="IPR046373">
    <property type="entry name" value="Acyl-CoA_Oxase/DH_mid-dom_sf"/>
</dbReference>
<feature type="domain" description="Acyl-CoA dehydrogenase/oxidase C-terminal" evidence="6">
    <location>
        <begin position="566"/>
        <end position="709"/>
    </location>
</feature>
<name>A0A345SRF4_9ACTN</name>
<dbReference type="InterPro" id="IPR036250">
    <property type="entry name" value="AcylCo_DH-like_C"/>
</dbReference>
<dbReference type="InterPro" id="IPR009075">
    <property type="entry name" value="AcylCo_DH/oxidase_C"/>
</dbReference>
<dbReference type="Gene3D" id="1.20.140.10">
    <property type="entry name" value="Butyryl-CoA Dehydrogenase, subunit A, domain 3"/>
    <property type="match status" value="2"/>
</dbReference>
<dbReference type="Pfam" id="PF00441">
    <property type="entry name" value="Acyl-CoA_dh_1"/>
    <property type="match status" value="2"/>
</dbReference>
<dbReference type="Pfam" id="PF02770">
    <property type="entry name" value="Acyl-CoA_dh_M"/>
    <property type="match status" value="1"/>
</dbReference>
<dbReference type="GO" id="GO:0050660">
    <property type="term" value="F:flavin adenine dinucleotide binding"/>
    <property type="evidence" value="ECO:0007669"/>
    <property type="project" value="InterPro"/>
</dbReference>
<protein>
    <submittedName>
        <fullName evidence="9">Acyl-CoA dehydrogenase</fullName>
    </submittedName>
</protein>
<dbReference type="EMBL" id="CP031264">
    <property type="protein sequence ID" value="AXI76309.1"/>
    <property type="molecule type" value="Genomic_DNA"/>
</dbReference>
<feature type="domain" description="Acyl-CoA dehydrogenase/oxidase C-terminal" evidence="6">
    <location>
        <begin position="204"/>
        <end position="328"/>
    </location>
</feature>
<dbReference type="AlphaFoldDB" id="A0A345SRF4"/>
<dbReference type="Pfam" id="PF02771">
    <property type="entry name" value="Acyl-CoA_dh_N"/>
    <property type="match status" value="1"/>
</dbReference>
<dbReference type="GO" id="GO:0005886">
    <property type="term" value="C:plasma membrane"/>
    <property type="evidence" value="ECO:0007669"/>
    <property type="project" value="TreeGrafter"/>
</dbReference>
<evidence type="ECO:0000256" key="4">
    <source>
        <dbReference type="ARBA" id="ARBA00022827"/>
    </source>
</evidence>
<proteinExistence type="inferred from homology"/>
<keyword evidence="4" id="KW-0274">FAD</keyword>
<evidence type="ECO:0000259" key="8">
    <source>
        <dbReference type="Pfam" id="PF02771"/>
    </source>
</evidence>
<dbReference type="RefSeq" id="WP_111489120.1">
    <property type="nucleotide sequence ID" value="NZ_CP031264.1"/>
</dbReference>
<dbReference type="Gene3D" id="1.10.540.10">
    <property type="entry name" value="Acyl-CoA dehydrogenase/oxidase, N-terminal domain"/>
    <property type="match status" value="2"/>
</dbReference>
<sequence length="718" mass="76425">MALAINDDHRALAEVVKSFAAAEKVRASSRSALQQPTAALPGCWKHLSDLGWLGLHVPEAHGGSGYGLPELAVVADELGWSVSPGPFLASAAAAAILAQCGTDAQRERYLREVVDGSLIVGLALTPGLTAQSGAGADGDAGAVLAGRWAKLLMVRIDDDIVLVDSDHAGVHLEQVNGLDPSLGLSRLTVRGLVPPEGATLTAAAPTALRILRTLAAAEAAGGARACLDMAVDYAKVREQFGRTIGTFQAVKHHLANMLVRTELATAVSWDAARAATGTPQGALAADAAAALALRAYQENAQQNIQILGGIGFTWEHDAHLYLRRAVALRNLVHALGSAEDDLYELSRAGVRRQYDVDLPEEAARYRSETREFLARYHAAPPTAHRRLLAESGYLVPHWPRPYGRAAGPVEQLVIEDEFSGVEVPVLGIGGWVLLTLLQTAAPEQVERWIPPSLAGQLTWCQLFSEPDAGSDAASVQTKGIRVEGGWRVTGQKVWTSGAQHSDRGLATVRTEPSAPKHKGITAMVVDLRAPGVEVRPLREITGEALFNEVFLNDVFVPDADVVGEVNEGWKVARTTLGNERVTIGGGSREGVPASALIDLAERHAQDTGQELRRRIAGLIAEEHAMRLVNLRQAARAVTGSGPGPEGNVTKLLSAEHAQRVTELAVEIAGPAALIGQEERVTFEYLFDRCLSIAGGTSEITRNVIAERILGLPRDPLIR</sequence>
<dbReference type="PANTHER" id="PTHR43292:SF4">
    <property type="entry name" value="ACYL-COA DEHYDROGENASE FADE34"/>
    <property type="match status" value="1"/>
</dbReference>
<dbReference type="FunFam" id="2.40.110.10:FF:000011">
    <property type="entry name" value="Acyl-CoA dehydrogenase FadE34"/>
    <property type="match status" value="1"/>
</dbReference>
<organism evidence="9 10">
    <name type="scientific">Peterkaempfera bronchialis</name>
    <dbReference type="NCBI Taxonomy" id="2126346"/>
    <lineage>
        <taxon>Bacteria</taxon>
        <taxon>Bacillati</taxon>
        <taxon>Actinomycetota</taxon>
        <taxon>Actinomycetes</taxon>
        <taxon>Kitasatosporales</taxon>
        <taxon>Streptomycetaceae</taxon>
        <taxon>Peterkaempfera</taxon>
    </lineage>
</organism>
<evidence type="ECO:0000256" key="3">
    <source>
        <dbReference type="ARBA" id="ARBA00022630"/>
    </source>
</evidence>
<reference evidence="10" key="1">
    <citation type="submission" date="2018-07" db="EMBL/GenBank/DDBJ databases">
        <title>Streptacidiphilus bronchialis DSM 106435 chromosome.</title>
        <authorList>
            <person name="Batra D."/>
            <person name="Gulvik C.A."/>
        </authorList>
    </citation>
    <scope>NUCLEOTIDE SEQUENCE [LARGE SCALE GENOMIC DNA]</scope>
    <source>
        <strain evidence="10">DSM 106435</strain>
    </source>
</reference>
<dbReference type="OrthoDB" id="3848038at2"/>
<comment type="similarity">
    <text evidence="2">Belongs to the acyl-CoA dehydrogenase family.</text>
</comment>
<feature type="domain" description="Acyl-CoA oxidase/dehydrogenase middle" evidence="7">
    <location>
        <begin position="460"/>
        <end position="544"/>
    </location>
</feature>
<dbReference type="KEGG" id="stri:C7M71_001250"/>
<keyword evidence="3" id="KW-0285">Flavoprotein</keyword>
<keyword evidence="5" id="KW-0560">Oxidoreductase</keyword>
<dbReference type="SUPFAM" id="SSF47203">
    <property type="entry name" value="Acyl-CoA dehydrogenase C-terminal domain-like"/>
    <property type="match status" value="2"/>
</dbReference>
<evidence type="ECO:0000259" key="6">
    <source>
        <dbReference type="Pfam" id="PF00441"/>
    </source>
</evidence>
<dbReference type="InterPro" id="IPR013786">
    <property type="entry name" value="AcylCoA_DH/ox_N"/>
</dbReference>
<evidence type="ECO:0000256" key="1">
    <source>
        <dbReference type="ARBA" id="ARBA00001974"/>
    </source>
</evidence>
<feature type="domain" description="Acyl-CoA dehydrogenase/oxidase N-terminal" evidence="8">
    <location>
        <begin position="7"/>
        <end position="116"/>
    </location>
</feature>
<evidence type="ECO:0000256" key="5">
    <source>
        <dbReference type="ARBA" id="ARBA00023002"/>
    </source>
</evidence>
<dbReference type="SUPFAM" id="SSF56645">
    <property type="entry name" value="Acyl-CoA dehydrogenase NM domain-like"/>
    <property type="match status" value="2"/>
</dbReference>
<dbReference type="PANTHER" id="PTHR43292">
    <property type="entry name" value="ACYL-COA DEHYDROGENASE"/>
    <property type="match status" value="1"/>
</dbReference>
<dbReference type="InterPro" id="IPR052161">
    <property type="entry name" value="Mycobact_Acyl-CoA_DH"/>
</dbReference>
<dbReference type="InterPro" id="IPR009100">
    <property type="entry name" value="AcylCoA_DH/oxidase_NM_dom_sf"/>
</dbReference>
<keyword evidence="10" id="KW-1185">Reference proteome</keyword>
<evidence type="ECO:0000313" key="10">
    <source>
        <dbReference type="Proteomes" id="UP000249340"/>
    </source>
</evidence>
<dbReference type="InterPro" id="IPR006091">
    <property type="entry name" value="Acyl-CoA_Oxase/DH_mid-dom"/>
</dbReference>
<evidence type="ECO:0000259" key="7">
    <source>
        <dbReference type="Pfam" id="PF02770"/>
    </source>
</evidence>
<evidence type="ECO:0000313" key="9">
    <source>
        <dbReference type="EMBL" id="AXI76309.1"/>
    </source>
</evidence>
<comment type="cofactor">
    <cofactor evidence="1">
        <name>FAD</name>
        <dbReference type="ChEBI" id="CHEBI:57692"/>
    </cofactor>
</comment>